<dbReference type="EMBL" id="BAABAQ010000010">
    <property type="protein sequence ID" value="GAA4199305.1"/>
    <property type="molecule type" value="Genomic_DNA"/>
</dbReference>
<proteinExistence type="predicted"/>
<evidence type="ECO:0000313" key="1">
    <source>
        <dbReference type="EMBL" id="GAA4199305.1"/>
    </source>
</evidence>
<evidence type="ECO:0008006" key="3">
    <source>
        <dbReference type="Google" id="ProtNLM"/>
    </source>
</evidence>
<dbReference type="PANTHER" id="PTHR39217">
    <property type="match status" value="1"/>
</dbReference>
<reference evidence="2" key="1">
    <citation type="journal article" date="2019" name="Int. J. Syst. Evol. Microbiol.">
        <title>The Global Catalogue of Microorganisms (GCM) 10K type strain sequencing project: providing services to taxonomists for standard genome sequencing and annotation.</title>
        <authorList>
            <consortium name="The Broad Institute Genomics Platform"/>
            <consortium name="The Broad Institute Genome Sequencing Center for Infectious Disease"/>
            <person name="Wu L."/>
            <person name="Ma J."/>
        </authorList>
    </citation>
    <scope>NUCLEOTIDE SEQUENCE [LARGE SCALE GENOMIC DNA]</scope>
    <source>
        <strain evidence="2">JCM 17388</strain>
    </source>
</reference>
<accession>A0ABP8B6L8</accession>
<comment type="caution">
    <text evidence="1">The sequence shown here is derived from an EMBL/GenBank/DDBJ whole genome shotgun (WGS) entry which is preliminary data.</text>
</comment>
<dbReference type="InterPro" id="IPR053191">
    <property type="entry name" value="DcsG_Biosynth_Enzyme"/>
</dbReference>
<organism evidence="1 2">
    <name type="scientific">Streptosporangium oxazolinicum</name>
    <dbReference type="NCBI Taxonomy" id="909287"/>
    <lineage>
        <taxon>Bacteria</taxon>
        <taxon>Bacillati</taxon>
        <taxon>Actinomycetota</taxon>
        <taxon>Actinomycetes</taxon>
        <taxon>Streptosporangiales</taxon>
        <taxon>Streptosporangiaceae</taxon>
        <taxon>Streptosporangium</taxon>
    </lineage>
</organism>
<dbReference type="PANTHER" id="PTHR39217:SF1">
    <property type="entry name" value="GLUTATHIONE SYNTHETASE"/>
    <property type="match status" value="1"/>
</dbReference>
<dbReference type="SUPFAM" id="SSF56059">
    <property type="entry name" value="Glutathione synthetase ATP-binding domain-like"/>
    <property type="match status" value="1"/>
</dbReference>
<protein>
    <recommendedName>
        <fullName evidence="3">ATP-grasp domain-containing protein</fullName>
    </recommendedName>
</protein>
<sequence>MVLTQGVFVGVSVAYVTFADPDGLDDEKEVAVAAWAEEGITGRIARWDDPGVDWAAFDAVVVRTPWDYVSRRAEFLAWAHRTEAVTRLFNPAAVLERNTDKVYLRDLDVPSIPTYWVAPGEAVDFPVLGEYVVKPSISAGARDTIRTGDRKEAEAHAARLAAGGRTAMVQPYLDMVETEGETSLLYFGGRFSHAIRRNAMLVESATRPGRGNDHGEPRVPEPDQIALAERVLGEFPEVLYARVDLVRLADGSPALIEVELTEPYLFLRYVPGAAATLARALAEAL</sequence>
<name>A0ABP8B6L8_9ACTN</name>
<evidence type="ECO:0000313" key="2">
    <source>
        <dbReference type="Proteomes" id="UP001501251"/>
    </source>
</evidence>
<gene>
    <name evidence="1" type="ORF">GCM10022252_50850</name>
</gene>
<dbReference type="Proteomes" id="UP001501251">
    <property type="component" value="Unassembled WGS sequence"/>
</dbReference>
<keyword evidence="2" id="KW-1185">Reference proteome</keyword>